<proteinExistence type="predicted"/>
<evidence type="ECO:0000256" key="1">
    <source>
        <dbReference type="SAM" id="MobiDB-lite"/>
    </source>
</evidence>
<reference evidence="3" key="1">
    <citation type="submission" date="2024-07" db="EMBL/GenBank/DDBJ databases">
        <title>Two chromosome-level genome assemblies of Korean endemic species Abeliophyllum distichum and Forsythia ovata (Oleaceae).</title>
        <authorList>
            <person name="Jang H."/>
        </authorList>
    </citation>
    <scope>NUCLEOTIDE SEQUENCE [LARGE SCALE GENOMIC DNA]</scope>
</reference>
<feature type="region of interest" description="Disordered" evidence="1">
    <location>
        <begin position="65"/>
        <end position="105"/>
    </location>
</feature>
<comment type="caution">
    <text evidence="2">The sequence shown here is derived from an EMBL/GenBank/DDBJ whole genome shotgun (WGS) entry which is preliminary data.</text>
</comment>
<protein>
    <submittedName>
        <fullName evidence="2">Zinc finger protein ZAT10</fullName>
    </submittedName>
</protein>
<evidence type="ECO:0000313" key="3">
    <source>
        <dbReference type="Proteomes" id="UP001604336"/>
    </source>
</evidence>
<dbReference type="Proteomes" id="UP001604336">
    <property type="component" value="Unassembled WGS sequence"/>
</dbReference>
<evidence type="ECO:0000313" key="2">
    <source>
        <dbReference type="EMBL" id="KAL2505827.1"/>
    </source>
</evidence>
<dbReference type="AlphaFoldDB" id="A0ABD1SZE0"/>
<sequence length="105" mass="11399">MALEAFNSPTTQTPGFQFDNPTLRYLEPWTKGKRSKRSRSVESHEKPTEEEYLALCLIMLARSGDVGGSTSNKPATANTAAVPQKTAHLEPKANSSSTTVTSEDV</sequence>
<keyword evidence="3" id="KW-1185">Reference proteome</keyword>
<feature type="compositionally biased region" description="Polar residues" evidence="1">
    <location>
        <begin position="93"/>
        <end position="105"/>
    </location>
</feature>
<organism evidence="2 3">
    <name type="scientific">Abeliophyllum distichum</name>
    <dbReference type="NCBI Taxonomy" id="126358"/>
    <lineage>
        <taxon>Eukaryota</taxon>
        <taxon>Viridiplantae</taxon>
        <taxon>Streptophyta</taxon>
        <taxon>Embryophyta</taxon>
        <taxon>Tracheophyta</taxon>
        <taxon>Spermatophyta</taxon>
        <taxon>Magnoliopsida</taxon>
        <taxon>eudicotyledons</taxon>
        <taxon>Gunneridae</taxon>
        <taxon>Pentapetalae</taxon>
        <taxon>asterids</taxon>
        <taxon>lamiids</taxon>
        <taxon>Lamiales</taxon>
        <taxon>Oleaceae</taxon>
        <taxon>Forsythieae</taxon>
        <taxon>Abeliophyllum</taxon>
    </lineage>
</organism>
<feature type="compositionally biased region" description="Basic and acidic residues" evidence="1">
    <location>
        <begin position="39"/>
        <end position="48"/>
    </location>
</feature>
<name>A0ABD1SZE0_9LAMI</name>
<feature type="region of interest" description="Disordered" evidence="1">
    <location>
        <begin position="1"/>
        <end position="48"/>
    </location>
</feature>
<feature type="compositionally biased region" description="Polar residues" evidence="1">
    <location>
        <begin position="68"/>
        <end position="81"/>
    </location>
</feature>
<gene>
    <name evidence="2" type="ORF">Adt_21448</name>
</gene>
<dbReference type="EMBL" id="JBFOLK010000006">
    <property type="protein sequence ID" value="KAL2505827.1"/>
    <property type="molecule type" value="Genomic_DNA"/>
</dbReference>
<accession>A0ABD1SZE0</accession>